<dbReference type="AlphaFoldDB" id="A0A5D8Z662"/>
<comment type="similarity">
    <text evidence="2">Belongs to the TonB family.</text>
</comment>
<dbReference type="GO" id="GO:0015031">
    <property type="term" value="P:protein transport"/>
    <property type="evidence" value="ECO:0007669"/>
    <property type="project" value="UniProtKB-KW"/>
</dbReference>
<comment type="subcellular location">
    <subcellularLocation>
        <location evidence="1">Cell inner membrane</location>
        <topology evidence="1">Single-pass membrane protein</topology>
        <orientation evidence="1">Periplasmic side</orientation>
    </subcellularLocation>
</comment>
<evidence type="ECO:0000313" key="11">
    <source>
        <dbReference type="EMBL" id="TZF90408.1"/>
    </source>
</evidence>
<evidence type="ECO:0000256" key="6">
    <source>
        <dbReference type="ARBA" id="ARBA00022692"/>
    </source>
</evidence>
<dbReference type="NCBIfam" id="TIGR01352">
    <property type="entry name" value="tonB_Cterm"/>
    <property type="match status" value="1"/>
</dbReference>
<dbReference type="OrthoDB" id="9792439at2"/>
<protein>
    <submittedName>
        <fullName evidence="11">Energy transducer TonB</fullName>
    </submittedName>
</protein>
<evidence type="ECO:0000256" key="4">
    <source>
        <dbReference type="ARBA" id="ARBA00022475"/>
    </source>
</evidence>
<comment type="caution">
    <text evidence="11">The sequence shown here is derived from an EMBL/GenBank/DDBJ whole genome shotgun (WGS) entry which is preliminary data.</text>
</comment>
<dbReference type="SUPFAM" id="SSF74653">
    <property type="entry name" value="TolA/TonB C-terminal domain"/>
    <property type="match status" value="1"/>
</dbReference>
<feature type="domain" description="TonB C-terminal" evidence="10">
    <location>
        <begin position="1"/>
        <end position="80"/>
    </location>
</feature>
<sequence>SPDYPSRALREGARGTVLVLVHIGPDGVPTATEIAQSSGSRELDRAATEAVRRWRFEPAMSDGHPTVGDVVVPIDFSLAD</sequence>
<evidence type="ECO:0000256" key="5">
    <source>
        <dbReference type="ARBA" id="ARBA00022519"/>
    </source>
</evidence>
<dbReference type="RefSeq" id="WP_149352353.1">
    <property type="nucleotide sequence ID" value="NZ_VTRV01000040.1"/>
</dbReference>
<dbReference type="GO" id="GO:0055085">
    <property type="term" value="P:transmembrane transport"/>
    <property type="evidence" value="ECO:0007669"/>
    <property type="project" value="InterPro"/>
</dbReference>
<dbReference type="InterPro" id="IPR051045">
    <property type="entry name" value="TonB-dependent_transducer"/>
</dbReference>
<keyword evidence="6" id="KW-0812">Transmembrane</keyword>
<feature type="non-terminal residue" evidence="11">
    <location>
        <position position="1"/>
    </location>
</feature>
<keyword evidence="5" id="KW-0997">Cell inner membrane</keyword>
<keyword evidence="8" id="KW-1133">Transmembrane helix</keyword>
<evidence type="ECO:0000256" key="9">
    <source>
        <dbReference type="ARBA" id="ARBA00023136"/>
    </source>
</evidence>
<keyword evidence="4" id="KW-1003">Cell membrane</keyword>
<evidence type="ECO:0000256" key="3">
    <source>
        <dbReference type="ARBA" id="ARBA00022448"/>
    </source>
</evidence>
<gene>
    <name evidence="11" type="ORF">FW784_05505</name>
</gene>
<proteinExistence type="inferred from homology"/>
<dbReference type="GO" id="GO:0098797">
    <property type="term" value="C:plasma membrane protein complex"/>
    <property type="evidence" value="ECO:0007669"/>
    <property type="project" value="TreeGrafter"/>
</dbReference>
<evidence type="ECO:0000259" key="10">
    <source>
        <dbReference type="PROSITE" id="PS52015"/>
    </source>
</evidence>
<dbReference type="Proteomes" id="UP000323164">
    <property type="component" value="Unassembled WGS sequence"/>
</dbReference>
<evidence type="ECO:0000313" key="12">
    <source>
        <dbReference type="Proteomes" id="UP000323164"/>
    </source>
</evidence>
<dbReference type="PANTHER" id="PTHR33446">
    <property type="entry name" value="PROTEIN TONB-RELATED"/>
    <property type="match status" value="1"/>
</dbReference>
<keyword evidence="3" id="KW-0813">Transport</keyword>
<dbReference type="PANTHER" id="PTHR33446:SF2">
    <property type="entry name" value="PROTEIN TONB"/>
    <property type="match status" value="1"/>
</dbReference>
<dbReference type="GO" id="GO:0031992">
    <property type="term" value="F:energy transducer activity"/>
    <property type="evidence" value="ECO:0007669"/>
    <property type="project" value="TreeGrafter"/>
</dbReference>
<evidence type="ECO:0000256" key="1">
    <source>
        <dbReference type="ARBA" id="ARBA00004383"/>
    </source>
</evidence>
<keyword evidence="12" id="KW-1185">Reference proteome</keyword>
<evidence type="ECO:0000256" key="8">
    <source>
        <dbReference type="ARBA" id="ARBA00022989"/>
    </source>
</evidence>
<dbReference type="Gene3D" id="3.30.1150.10">
    <property type="match status" value="1"/>
</dbReference>
<evidence type="ECO:0000256" key="7">
    <source>
        <dbReference type="ARBA" id="ARBA00022927"/>
    </source>
</evidence>
<accession>A0A5D8Z662</accession>
<dbReference type="InterPro" id="IPR006260">
    <property type="entry name" value="TonB/TolA_C"/>
</dbReference>
<dbReference type="InterPro" id="IPR037682">
    <property type="entry name" value="TonB_C"/>
</dbReference>
<reference evidence="11 12" key="1">
    <citation type="submission" date="2019-08" db="EMBL/GenBank/DDBJ databases">
        <title>Draft genome sequence of Lysobacter sp. UKS-15.</title>
        <authorList>
            <person name="Im W.-T."/>
        </authorList>
    </citation>
    <scope>NUCLEOTIDE SEQUENCE [LARGE SCALE GENOMIC DNA]</scope>
    <source>
        <strain evidence="11 12">UKS-15</strain>
    </source>
</reference>
<dbReference type="Pfam" id="PF03544">
    <property type="entry name" value="TonB_C"/>
    <property type="match status" value="1"/>
</dbReference>
<dbReference type="PROSITE" id="PS52015">
    <property type="entry name" value="TONB_CTD"/>
    <property type="match status" value="1"/>
</dbReference>
<organism evidence="11 12">
    <name type="scientific">Cognatilysobacter lacus</name>
    <dbReference type="NCBI Taxonomy" id="1643323"/>
    <lineage>
        <taxon>Bacteria</taxon>
        <taxon>Pseudomonadati</taxon>
        <taxon>Pseudomonadota</taxon>
        <taxon>Gammaproteobacteria</taxon>
        <taxon>Lysobacterales</taxon>
        <taxon>Lysobacteraceae</taxon>
        <taxon>Cognatilysobacter</taxon>
    </lineage>
</organism>
<keyword evidence="7" id="KW-0653">Protein transport</keyword>
<dbReference type="EMBL" id="VTRV01000040">
    <property type="protein sequence ID" value="TZF90408.1"/>
    <property type="molecule type" value="Genomic_DNA"/>
</dbReference>
<keyword evidence="9" id="KW-0472">Membrane</keyword>
<evidence type="ECO:0000256" key="2">
    <source>
        <dbReference type="ARBA" id="ARBA00006555"/>
    </source>
</evidence>
<name>A0A5D8Z662_9GAMM</name>